<keyword evidence="1" id="KW-0472">Membrane</keyword>
<keyword evidence="1" id="KW-1133">Transmembrane helix</keyword>
<protein>
    <submittedName>
        <fullName evidence="2">Uncharacterized protein</fullName>
    </submittedName>
</protein>
<accession>A0AAJ0BJU0</accession>
<gene>
    <name evidence="2" type="ORF">QBC47DRAFT_109111</name>
</gene>
<dbReference type="AlphaFoldDB" id="A0AAJ0BJU0"/>
<name>A0AAJ0BJU0_9PEZI</name>
<dbReference type="Proteomes" id="UP001239445">
    <property type="component" value="Unassembled WGS sequence"/>
</dbReference>
<comment type="caution">
    <text evidence="2">The sequence shown here is derived from an EMBL/GenBank/DDBJ whole genome shotgun (WGS) entry which is preliminary data.</text>
</comment>
<keyword evidence="1" id="KW-0812">Transmembrane</keyword>
<sequence length="115" mass="12819">MASRATQNRSCFLSIVFFLFSTRSLPIKRHDTRPDIASTLVFFLFVCYPRLLPYDVRICKKMKRPSTTTRLQGCLNAGLNKAHSGDIERERYAIAGTPSEDRPVSCGASVSACNA</sequence>
<evidence type="ECO:0000256" key="1">
    <source>
        <dbReference type="SAM" id="Phobius"/>
    </source>
</evidence>
<reference evidence="2" key="1">
    <citation type="submission" date="2023-06" db="EMBL/GenBank/DDBJ databases">
        <title>Genome-scale phylogeny and comparative genomics of the fungal order Sordariales.</title>
        <authorList>
            <consortium name="Lawrence Berkeley National Laboratory"/>
            <person name="Hensen N."/>
            <person name="Bonometti L."/>
            <person name="Westerberg I."/>
            <person name="Brannstrom I.O."/>
            <person name="Guillou S."/>
            <person name="Cros-Aarteil S."/>
            <person name="Calhoun S."/>
            <person name="Haridas S."/>
            <person name="Kuo A."/>
            <person name="Mondo S."/>
            <person name="Pangilinan J."/>
            <person name="Riley R."/>
            <person name="Labutti K."/>
            <person name="Andreopoulos B."/>
            <person name="Lipzen A."/>
            <person name="Chen C."/>
            <person name="Yanf M."/>
            <person name="Daum C."/>
            <person name="Ng V."/>
            <person name="Clum A."/>
            <person name="Steindorff A."/>
            <person name="Ohm R."/>
            <person name="Martin F."/>
            <person name="Silar P."/>
            <person name="Natvig D."/>
            <person name="Lalanne C."/>
            <person name="Gautier V."/>
            <person name="Ament-Velasquez S.L."/>
            <person name="Kruys A."/>
            <person name="Hutchinson M.I."/>
            <person name="Powell A.J."/>
            <person name="Barry K."/>
            <person name="Miller A.N."/>
            <person name="Grigoriev I.V."/>
            <person name="Debuchy R."/>
            <person name="Gladieux P."/>
            <person name="Thoren M.H."/>
            <person name="Johannesson H."/>
        </authorList>
    </citation>
    <scope>NUCLEOTIDE SEQUENCE</scope>
    <source>
        <strain evidence="2">PSN4</strain>
    </source>
</reference>
<keyword evidence="3" id="KW-1185">Reference proteome</keyword>
<proteinExistence type="predicted"/>
<evidence type="ECO:0000313" key="2">
    <source>
        <dbReference type="EMBL" id="KAK1759511.1"/>
    </source>
</evidence>
<organism evidence="2 3">
    <name type="scientific">Echria macrotheca</name>
    <dbReference type="NCBI Taxonomy" id="438768"/>
    <lineage>
        <taxon>Eukaryota</taxon>
        <taxon>Fungi</taxon>
        <taxon>Dikarya</taxon>
        <taxon>Ascomycota</taxon>
        <taxon>Pezizomycotina</taxon>
        <taxon>Sordariomycetes</taxon>
        <taxon>Sordariomycetidae</taxon>
        <taxon>Sordariales</taxon>
        <taxon>Schizotheciaceae</taxon>
        <taxon>Echria</taxon>
    </lineage>
</organism>
<feature type="transmembrane region" description="Helical" evidence="1">
    <location>
        <begin position="36"/>
        <end position="54"/>
    </location>
</feature>
<evidence type="ECO:0000313" key="3">
    <source>
        <dbReference type="Proteomes" id="UP001239445"/>
    </source>
</evidence>
<dbReference type="EMBL" id="MU839828">
    <property type="protein sequence ID" value="KAK1759511.1"/>
    <property type="molecule type" value="Genomic_DNA"/>
</dbReference>